<evidence type="ECO:0000256" key="1">
    <source>
        <dbReference type="SAM" id="Phobius"/>
    </source>
</evidence>
<dbReference type="InterPro" id="IPR033369">
    <property type="entry name" value="C19orf12"/>
</dbReference>
<protein>
    <recommendedName>
        <fullName evidence="4">G-protein coupled receptors family 1 profile domain-containing protein</fullName>
    </recommendedName>
</protein>
<evidence type="ECO:0000313" key="2">
    <source>
        <dbReference type="EMBL" id="VDM74315.1"/>
    </source>
</evidence>
<proteinExistence type="predicted"/>
<keyword evidence="1" id="KW-0812">Transmembrane</keyword>
<keyword evidence="3" id="KW-1185">Reference proteome</keyword>
<feature type="transmembrane region" description="Helical" evidence="1">
    <location>
        <begin position="84"/>
        <end position="108"/>
    </location>
</feature>
<dbReference type="EMBL" id="UYYB01094439">
    <property type="protein sequence ID" value="VDM74315.1"/>
    <property type="molecule type" value="Genomic_DNA"/>
</dbReference>
<dbReference type="OrthoDB" id="5851235at2759"/>
<gene>
    <name evidence="2" type="ORF">SVUK_LOCUS9313</name>
</gene>
<dbReference type="Gene3D" id="1.20.1070.10">
    <property type="entry name" value="Rhodopsin 7-helix transmembrane proteins"/>
    <property type="match status" value="1"/>
</dbReference>
<reference evidence="2 3" key="1">
    <citation type="submission" date="2018-11" db="EMBL/GenBank/DDBJ databases">
        <authorList>
            <consortium name="Pathogen Informatics"/>
        </authorList>
    </citation>
    <scope>NUCLEOTIDE SEQUENCE [LARGE SCALE GENOMIC DNA]</scope>
</reference>
<keyword evidence="1" id="KW-0472">Membrane</keyword>
<dbReference type="AlphaFoldDB" id="A0A3P7KVC6"/>
<dbReference type="CDD" id="cd00637">
    <property type="entry name" value="7tm_classA_rhodopsin-like"/>
    <property type="match status" value="1"/>
</dbReference>
<evidence type="ECO:0000313" key="3">
    <source>
        <dbReference type="Proteomes" id="UP000270094"/>
    </source>
</evidence>
<feature type="transmembrane region" description="Helical" evidence="1">
    <location>
        <begin position="128"/>
        <end position="147"/>
    </location>
</feature>
<organism evidence="2 3">
    <name type="scientific">Strongylus vulgaris</name>
    <name type="common">Blood worm</name>
    <dbReference type="NCBI Taxonomy" id="40348"/>
    <lineage>
        <taxon>Eukaryota</taxon>
        <taxon>Metazoa</taxon>
        <taxon>Ecdysozoa</taxon>
        <taxon>Nematoda</taxon>
        <taxon>Chromadorea</taxon>
        <taxon>Rhabditida</taxon>
        <taxon>Rhabditina</taxon>
        <taxon>Rhabditomorpha</taxon>
        <taxon>Strongyloidea</taxon>
        <taxon>Strongylidae</taxon>
        <taxon>Strongylus</taxon>
    </lineage>
</organism>
<dbReference type="Proteomes" id="UP000270094">
    <property type="component" value="Unassembled WGS sequence"/>
</dbReference>
<feature type="transmembrane region" description="Helical" evidence="1">
    <location>
        <begin position="12"/>
        <end position="38"/>
    </location>
</feature>
<dbReference type="Pfam" id="PF20721">
    <property type="entry name" value="C19orf12"/>
    <property type="match status" value="1"/>
</dbReference>
<name>A0A3P7KVC6_STRVU</name>
<feature type="transmembrane region" description="Helical" evidence="1">
    <location>
        <begin position="168"/>
        <end position="191"/>
    </location>
</feature>
<sequence>MTSGKPFLKDEYFKTAIGISVIFLAMLGILTNILVLILSFCHVTGDFGNLVANLAVVDIACGFVFAFMGFINVEDNKKHFSFGLMTYILLAFYGSFGVMVCALVPISLSRVIALTKPHLSIWLFSGRRSLLVCVLFDLAPIALLFMVDIQLHISQMIMTVGRQERARWLYFYAGLTVLSYIVAFLSNYMVFRIVARHIRVVQNLRDHVRLLETRQIALATFAQAIVPLICQPLRETVIGVAKQTGYAAAGTAAGGLLMGPLGALAGGVVGAVYGYQCSTDYDNLICSIRSMTDREKTLLSGQIQRLVGSVSIEEFIRYISTEAHRELLLGILSDFVRQKTS</sequence>
<accession>A0A3P7KVC6</accession>
<dbReference type="SUPFAM" id="SSF81321">
    <property type="entry name" value="Family A G protein-coupled receptor-like"/>
    <property type="match status" value="1"/>
</dbReference>
<keyword evidence="1" id="KW-1133">Transmembrane helix</keyword>
<evidence type="ECO:0008006" key="4">
    <source>
        <dbReference type="Google" id="ProtNLM"/>
    </source>
</evidence>
<feature type="transmembrane region" description="Helical" evidence="1">
    <location>
        <begin position="50"/>
        <end position="72"/>
    </location>
</feature>